<dbReference type="EMBL" id="LXQA010720032">
    <property type="protein sequence ID" value="MCI67588.1"/>
    <property type="molecule type" value="Genomic_DNA"/>
</dbReference>
<name>A0A392U3C9_9FABA</name>
<dbReference type="AlphaFoldDB" id="A0A392U3C9"/>
<proteinExistence type="predicted"/>
<sequence>MSNMSSQFRETLPHGPTVVPMSGWGSNKYVAKDRRREEIHTRGNIEIYQV</sequence>
<evidence type="ECO:0000256" key="1">
    <source>
        <dbReference type="SAM" id="MobiDB-lite"/>
    </source>
</evidence>
<dbReference type="Proteomes" id="UP000265520">
    <property type="component" value="Unassembled WGS sequence"/>
</dbReference>
<comment type="caution">
    <text evidence="2">The sequence shown here is derived from an EMBL/GenBank/DDBJ whole genome shotgun (WGS) entry which is preliminary data.</text>
</comment>
<accession>A0A392U3C9</accession>
<organism evidence="2 3">
    <name type="scientific">Trifolium medium</name>
    <dbReference type="NCBI Taxonomy" id="97028"/>
    <lineage>
        <taxon>Eukaryota</taxon>
        <taxon>Viridiplantae</taxon>
        <taxon>Streptophyta</taxon>
        <taxon>Embryophyta</taxon>
        <taxon>Tracheophyta</taxon>
        <taxon>Spermatophyta</taxon>
        <taxon>Magnoliopsida</taxon>
        <taxon>eudicotyledons</taxon>
        <taxon>Gunneridae</taxon>
        <taxon>Pentapetalae</taxon>
        <taxon>rosids</taxon>
        <taxon>fabids</taxon>
        <taxon>Fabales</taxon>
        <taxon>Fabaceae</taxon>
        <taxon>Papilionoideae</taxon>
        <taxon>50 kb inversion clade</taxon>
        <taxon>NPAAA clade</taxon>
        <taxon>Hologalegina</taxon>
        <taxon>IRL clade</taxon>
        <taxon>Trifolieae</taxon>
        <taxon>Trifolium</taxon>
    </lineage>
</organism>
<evidence type="ECO:0000313" key="3">
    <source>
        <dbReference type="Proteomes" id="UP000265520"/>
    </source>
</evidence>
<protein>
    <submittedName>
        <fullName evidence="2">Uncharacterized protein</fullName>
    </submittedName>
</protein>
<evidence type="ECO:0000313" key="2">
    <source>
        <dbReference type="EMBL" id="MCI67588.1"/>
    </source>
</evidence>
<feature type="non-terminal residue" evidence="2">
    <location>
        <position position="50"/>
    </location>
</feature>
<feature type="region of interest" description="Disordered" evidence="1">
    <location>
        <begin position="1"/>
        <end position="25"/>
    </location>
</feature>
<keyword evidence="3" id="KW-1185">Reference proteome</keyword>
<reference evidence="2 3" key="1">
    <citation type="journal article" date="2018" name="Front. Plant Sci.">
        <title>Red Clover (Trifolium pratense) and Zigzag Clover (T. medium) - A Picture of Genomic Similarities and Differences.</title>
        <authorList>
            <person name="Dluhosova J."/>
            <person name="Istvanek J."/>
            <person name="Nedelnik J."/>
            <person name="Repkova J."/>
        </authorList>
    </citation>
    <scope>NUCLEOTIDE SEQUENCE [LARGE SCALE GENOMIC DNA]</scope>
    <source>
        <strain evidence="3">cv. 10/8</strain>
        <tissue evidence="2">Leaf</tissue>
    </source>
</reference>